<evidence type="ECO:0000313" key="8">
    <source>
        <dbReference type="Proteomes" id="UP000243359"/>
    </source>
</evidence>
<reference evidence="8" key="1">
    <citation type="submission" date="2016-10" db="EMBL/GenBank/DDBJ databases">
        <authorList>
            <person name="Varghese N."/>
            <person name="Submissions S."/>
        </authorList>
    </citation>
    <scope>NUCLEOTIDE SEQUENCE [LARGE SCALE GENOMIC DNA]</scope>
    <source>
        <strain evidence="8">KCTC 32247</strain>
    </source>
</reference>
<dbReference type="PANTHER" id="PTHR43403">
    <property type="entry name" value="NAD-SPECIFIC GLUTAMATE DEHYDROGENASE"/>
    <property type="match status" value="1"/>
</dbReference>
<dbReference type="InterPro" id="IPR049058">
    <property type="entry name" value="NAD_Glu_DH_HM2"/>
</dbReference>
<dbReference type="STRING" id="1392877.SAMN05216221_0366"/>
<evidence type="ECO:0000259" key="2">
    <source>
        <dbReference type="Pfam" id="PF05088"/>
    </source>
</evidence>
<evidence type="ECO:0000259" key="4">
    <source>
        <dbReference type="Pfam" id="PF21075"/>
    </source>
</evidence>
<evidence type="ECO:0000313" key="7">
    <source>
        <dbReference type="EMBL" id="SDR80386.1"/>
    </source>
</evidence>
<feature type="domain" description="NAD-glutamate dehydrogenase N-terminal ACT1" evidence="4">
    <location>
        <begin position="35"/>
        <end position="177"/>
    </location>
</feature>
<dbReference type="Pfam" id="PF21079">
    <property type="entry name" value="GDH_HM2"/>
    <property type="match status" value="1"/>
</dbReference>
<feature type="domain" description="NAD-specific glutamate dehydrogenase C-terminal" evidence="3">
    <location>
        <begin position="1272"/>
        <end position="1608"/>
    </location>
</feature>
<dbReference type="Pfam" id="PF21073">
    <property type="entry name" value="GDH_HM1"/>
    <property type="match status" value="1"/>
</dbReference>
<feature type="domain" description="NAD-glutamate dehydrogenase ACT3" evidence="6">
    <location>
        <begin position="552"/>
        <end position="630"/>
    </location>
</feature>
<dbReference type="OrthoDB" id="9758052at2"/>
<dbReference type="InterPro" id="IPR049056">
    <property type="entry name" value="NAD_Glu_DH_HM3"/>
</dbReference>
<dbReference type="GO" id="GO:0004069">
    <property type="term" value="F:L-aspartate:2-oxoglutarate aminotransferase activity"/>
    <property type="evidence" value="ECO:0007669"/>
    <property type="project" value="InterPro"/>
</dbReference>
<feature type="domain" description="NAD-glutamate dehydrogenase ACT2" evidence="5">
    <location>
        <begin position="408"/>
        <end position="497"/>
    </location>
</feature>
<dbReference type="PIRSF" id="PIRSF036761">
    <property type="entry name" value="GDH_Mll4104"/>
    <property type="match status" value="1"/>
</dbReference>
<keyword evidence="1" id="KW-0560">Oxidoreductase</keyword>
<sequence length="1621" mass="182434">MGFFTAADRDDFHRQLQEVLARQVGAASLDQVLLFARQFFAIVGVDELSERRLADLAGCCLSAWKLLERFDPQAPQVVLFSPDYERHGWQSPHTVLQVLHADMPFLVDSLHMELRRRGHTVHSLQNCVLSLRRGASGELLEVLEPGVRGPEVRREALISLEIDRCASAGEQHMLAKALHEVLADVRLAVGDFAPMQARVRALLAELQPSCEAVHEHDCAEVGAFLEWMLDNHFTFLGYEEFSVESREDGSGLLVYDEQALLGLSRRLRSGLPEAQRWVSAQALAWLRAPSLLSFAKADQPARVHRSAYPDYVSLRQFDEGGRLLRECRFIGLYTSPVYTESMRHIPCVRGKVAEVERRAGFEASAHLGKSLVQVLEVLPRDDLFQTPVEELTATAVAIVQLQERNRLRLFLRRDPFGHFCYCLVYVPREIYSTEIRLRIERVLRQRLGASDCEFWTWFSESVLARVQFILRVDPHEAVPVDPRSLEQEVVQACRSWQDDCASLVVESFGEAQGTDLLASFAGGFPASYRERFEPHMAVVDLRHLLGLSAEQPLAMSFYQPSLDHEERLHCKIYHADAPLPLSDMLPILENLGLRVLGEFPYRLRRQDGREFWIHDYTFTYAEGISVDLQQLNVILQDAFIHIVQGVAENDGFNRLVLGAGLPWREVALLRAYGRYLKQIRLGFDLGYIAATLNNHADIARELVRLFKTRFYLARKLDAEQLQDKQQRLEQAILGALERVQVLNEDRILRRYLELVRATLRSNFYQAAEGGGLKDYLSFKLDPQLIGEMPRPVPRYEIFVYSPRVEGVHLRGGKVARGGLRWSDREEDYRTEVLGLVKAQQVKNAVIVPVGAKGGFVPRRLPLGGTRDEIQAEAIACYRIFVSGLLDLTDNLVDGQLLPPPNVVRHDEDDPYLVVAADKGTATFSDIANALAADYGFWLDDAFASGGSAGYDHKGMGITARGAWVGVQRHFRERGIDVQQDSISVVGIGDMAGDVFGNGLLRSDRLLLIGAFNHLHIFLDPDPDPAASFAERQRLFDLPRSTWADYDAALISAGGGVYPRSAKSIPLSPQIRERLGIDAEQLAPNELISALLRAPVDLLWNGGIGTYVKSVHESHTDVGDKANDAVRVNGRELRCKVVGEGGNLGMTQLGRVEYCLNGGACNTDFIDNAGGVTCSDHEVNIKILLGEVVRAGDLTLRQRNELLREMTEAVAQLVLNISYRQVQALSLAQRYARGRLGEFRRLMMDLESRGRLDRALEFLPADEELNARAVQHLGLTRPELALLLSYSKFDLKEALLHSSLVDDPYLLEELHRAFPAQLVERFPAAMEHHRLRREIVSTRIANDLVDHMGMTFVQRLNESTGLSPAHIAAGWVVVRDLFELPYWWQQIEALDHRIDPELQLRLMEELMRLGRRATRWLLRNRRGDLDLARDVAHFAPSVRALSENIEELLEGPVLEAWQARRAELEAGGVPPVLARQMASGGDLYTLLPIIEAADVTGQPPMRVAACYYALFSELELGWYLQQLHALPVENNWQALARESLRDELDAQQRALTIAVLQMAEGPVEVDERLTRWLSLNQPLVARWRHLLAELRASSASDYAVYAVANRELQDLAQSVLRVEGDA</sequence>
<dbReference type="Pfam" id="PF21075">
    <property type="entry name" value="GDH_ACT1"/>
    <property type="match status" value="1"/>
</dbReference>
<dbReference type="RefSeq" id="WP_090347338.1">
    <property type="nucleotide sequence ID" value="NZ_LT629751.1"/>
</dbReference>
<dbReference type="InterPro" id="IPR049059">
    <property type="entry name" value="NAD_Glu_DH_HM1"/>
</dbReference>
<dbReference type="InterPro" id="IPR048381">
    <property type="entry name" value="GDH_C"/>
</dbReference>
<keyword evidence="8" id="KW-1185">Reference proteome</keyword>
<dbReference type="InterPro" id="IPR036291">
    <property type="entry name" value="NAD(P)-bd_dom_sf"/>
</dbReference>
<gene>
    <name evidence="7" type="ORF">SAMN05216221_0366</name>
</gene>
<evidence type="ECO:0000259" key="5">
    <source>
        <dbReference type="Pfam" id="PF21076"/>
    </source>
</evidence>
<dbReference type="SUPFAM" id="SSF53223">
    <property type="entry name" value="Aminoacid dehydrogenase-like, N-terminal domain"/>
    <property type="match status" value="1"/>
</dbReference>
<dbReference type="Pfam" id="PF21074">
    <property type="entry name" value="GDH_C"/>
    <property type="match status" value="1"/>
</dbReference>
<accession>A0A1H1M0N7</accession>
<dbReference type="SUPFAM" id="SSF51735">
    <property type="entry name" value="NAD(P)-binding Rossmann-fold domains"/>
    <property type="match status" value="1"/>
</dbReference>
<organism evidence="7 8">
    <name type="scientific">Pseudomonas oryzae</name>
    <dbReference type="NCBI Taxonomy" id="1392877"/>
    <lineage>
        <taxon>Bacteria</taxon>
        <taxon>Pseudomonadati</taxon>
        <taxon>Pseudomonadota</taxon>
        <taxon>Gammaproteobacteria</taxon>
        <taxon>Pseudomonadales</taxon>
        <taxon>Pseudomonadaceae</taxon>
        <taxon>Pseudomonas</taxon>
    </lineage>
</organism>
<dbReference type="Pfam" id="PF21078">
    <property type="entry name" value="GDH_HM3"/>
    <property type="match status" value="1"/>
</dbReference>
<proteinExistence type="predicted"/>
<dbReference type="InterPro" id="IPR046346">
    <property type="entry name" value="Aminoacid_DH-like_N_sf"/>
</dbReference>
<evidence type="ECO:0000259" key="6">
    <source>
        <dbReference type="Pfam" id="PF21077"/>
    </source>
</evidence>
<dbReference type="Pfam" id="PF21077">
    <property type="entry name" value="GDH_ACT3"/>
    <property type="match status" value="1"/>
</dbReference>
<dbReference type="PANTHER" id="PTHR43403:SF1">
    <property type="entry name" value="NAD-SPECIFIC GLUTAMATE DEHYDROGENASE"/>
    <property type="match status" value="1"/>
</dbReference>
<dbReference type="Gene3D" id="3.40.50.720">
    <property type="entry name" value="NAD(P)-binding Rossmann-like Domain"/>
    <property type="match status" value="1"/>
</dbReference>
<dbReference type="GO" id="GO:0006538">
    <property type="term" value="P:L-glutamate catabolic process"/>
    <property type="evidence" value="ECO:0007669"/>
    <property type="project" value="InterPro"/>
</dbReference>
<dbReference type="Pfam" id="PF21076">
    <property type="entry name" value="GDH_ACT2"/>
    <property type="match status" value="1"/>
</dbReference>
<dbReference type="GO" id="GO:0004352">
    <property type="term" value="F:glutamate dehydrogenase (NAD+) activity"/>
    <property type="evidence" value="ECO:0007669"/>
    <property type="project" value="InterPro"/>
</dbReference>
<evidence type="ECO:0000259" key="3">
    <source>
        <dbReference type="Pfam" id="PF21074"/>
    </source>
</evidence>
<dbReference type="InterPro" id="IPR028971">
    <property type="entry name" value="NAD-GDH_cat"/>
</dbReference>
<dbReference type="Pfam" id="PF05088">
    <property type="entry name" value="Bac_GDH_CD"/>
    <property type="match status" value="1"/>
</dbReference>
<dbReference type="InterPro" id="IPR024727">
    <property type="entry name" value="NAD_Glu_DH_N_ACT1"/>
</dbReference>
<dbReference type="EMBL" id="LT629751">
    <property type="protein sequence ID" value="SDR80386.1"/>
    <property type="molecule type" value="Genomic_DNA"/>
</dbReference>
<dbReference type="InterPro" id="IPR007780">
    <property type="entry name" value="NAD_Glu_DH_bac"/>
</dbReference>
<feature type="domain" description="NAD-glutamate dehydrogenase catalytic" evidence="2">
    <location>
        <begin position="732"/>
        <end position="1226"/>
    </location>
</feature>
<name>A0A1H1M0N7_9PSED</name>
<dbReference type="InterPro" id="IPR049062">
    <property type="entry name" value="NAD_Glu_DH_ACT2"/>
</dbReference>
<evidence type="ECO:0000256" key="1">
    <source>
        <dbReference type="ARBA" id="ARBA00023002"/>
    </source>
</evidence>
<dbReference type="Proteomes" id="UP000243359">
    <property type="component" value="Chromosome I"/>
</dbReference>
<dbReference type="InterPro" id="IPR049064">
    <property type="entry name" value="NAD_Glu_DH_ACT3"/>
</dbReference>
<protein>
    <submittedName>
        <fullName evidence="7">Glutamate dehydrogenase (NAD)</fullName>
    </submittedName>
</protein>